<evidence type="ECO:0000256" key="1">
    <source>
        <dbReference type="SAM" id="Coils"/>
    </source>
</evidence>
<accession>A0ABN7SQ97</accession>
<evidence type="ECO:0000313" key="4">
    <source>
        <dbReference type="Proteomes" id="UP001158576"/>
    </source>
</evidence>
<evidence type="ECO:0000256" key="2">
    <source>
        <dbReference type="SAM" id="MobiDB-lite"/>
    </source>
</evidence>
<feature type="region of interest" description="Disordered" evidence="2">
    <location>
        <begin position="135"/>
        <end position="163"/>
    </location>
</feature>
<dbReference type="EMBL" id="OU015566">
    <property type="protein sequence ID" value="CAG5102135.1"/>
    <property type="molecule type" value="Genomic_DNA"/>
</dbReference>
<protein>
    <submittedName>
        <fullName evidence="3">Oidioi.mRNA.OKI2018_I69.chr1.g158.t1.cds</fullName>
    </submittedName>
</protein>
<reference evidence="3 4" key="1">
    <citation type="submission" date="2021-04" db="EMBL/GenBank/DDBJ databases">
        <authorList>
            <person name="Bliznina A."/>
        </authorList>
    </citation>
    <scope>NUCLEOTIDE SEQUENCE [LARGE SCALE GENOMIC DNA]</scope>
</reference>
<proteinExistence type="predicted"/>
<keyword evidence="4" id="KW-1185">Reference proteome</keyword>
<evidence type="ECO:0000313" key="3">
    <source>
        <dbReference type="EMBL" id="CAG5102135.1"/>
    </source>
</evidence>
<organism evidence="3 4">
    <name type="scientific">Oikopleura dioica</name>
    <name type="common">Tunicate</name>
    <dbReference type="NCBI Taxonomy" id="34765"/>
    <lineage>
        <taxon>Eukaryota</taxon>
        <taxon>Metazoa</taxon>
        <taxon>Chordata</taxon>
        <taxon>Tunicata</taxon>
        <taxon>Appendicularia</taxon>
        <taxon>Copelata</taxon>
        <taxon>Oikopleuridae</taxon>
        <taxon>Oikopleura</taxon>
    </lineage>
</organism>
<name>A0ABN7SQ97_OIKDI</name>
<gene>
    <name evidence="3" type="ORF">OKIOD_LOCUS8923</name>
</gene>
<sequence length="207" mass="23428">MVLSGSLPTCTNSGINKPIENFRKSEIFNKSNSSGISSTNAQVYHQGNNKNTNMRCWPFNKDVKPTQNGNSSDSGKVDSLLSEIERLKNVIIDKDKEIEKLKEKQNEELKSREETIRRMQDIIDKSVGGIITLNRQQSRDQQNQGEKGPPMTKYLERPKKQRTGISAEPFNERVIVNTDPKGSVKIGTIRENIEKAIFNFISENNSD</sequence>
<dbReference type="Proteomes" id="UP001158576">
    <property type="component" value="Chromosome 1"/>
</dbReference>
<feature type="coiled-coil region" evidence="1">
    <location>
        <begin position="77"/>
        <end position="122"/>
    </location>
</feature>
<keyword evidence="1" id="KW-0175">Coiled coil</keyword>
<feature type="compositionally biased region" description="Polar residues" evidence="2">
    <location>
        <begin position="135"/>
        <end position="145"/>
    </location>
</feature>